<reference evidence="2 3" key="1">
    <citation type="journal article" date="2018" name="Front. Plant Sci.">
        <title>Red Clover (Trifolium pratense) and Zigzag Clover (T. medium) - A Picture of Genomic Similarities and Differences.</title>
        <authorList>
            <person name="Dluhosova J."/>
            <person name="Istvanek J."/>
            <person name="Nedelnik J."/>
            <person name="Repkova J."/>
        </authorList>
    </citation>
    <scope>NUCLEOTIDE SEQUENCE [LARGE SCALE GENOMIC DNA]</scope>
    <source>
        <strain evidence="3">cv. 10/8</strain>
        <tissue evidence="2">Leaf</tissue>
    </source>
</reference>
<organism evidence="2 3">
    <name type="scientific">Trifolium medium</name>
    <dbReference type="NCBI Taxonomy" id="97028"/>
    <lineage>
        <taxon>Eukaryota</taxon>
        <taxon>Viridiplantae</taxon>
        <taxon>Streptophyta</taxon>
        <taxon>Embryophyta</taxon>
        <taxon>Tracheophyta</taxon>
        <taxon>Spermatophyta</taxon>
        <taxon>Magnoliopsida</taxon>
        <taxon>eudicotyledons</taxon>
        <taxon>Gunneridae</taxon>
        <taxon>Pentapetalae</taxon>
        <taxon>rosids</taxon>
        <taxon>fabids</taxon>
        <taxon>Fabales</taxon>
        <taxon>Fabaceae</taxon>
        <taxon>Papilionoideae</taxon>
        <taxon>50 kb inversion clade</taxon>
        <taxon>NPAAA clade</taxon>
        <taxon>Hologalegina</taxon>
        <taxon>IRL clade</taxon>
        <taxon>Trifolieae</taxon>
        <taxon>Trifolium</taxon>
    </lineage>
</organism>
<proteinExistence type="predicted"/>
<sequence>MSLANSIPSKSDMPSVTSESGTISRHQQLAAITTPFESFTTAARLRLPSSDGSAV</sequence>
<feature type="region of interest" description="Disordered" evidence="1">
    <location>
        <begin position="1"/>
        <end position="29"/>
    </location>
</feature>
<dbReference type="Proteomes" id="UP000265520">
    <property type="component" value="Unassembled WGS sequence"/>
</dbReference>
<evidence type="ECO:0000256" key="1">
    <source>
        <dbReference type="SAM" id="MobiDB-lite"/>
    </source>
</evidence>
<dbReference type="EMBL" id="LXQA010650209">
    <property type="protein sequence ID" value="MCI64152.1"/>
    <property type="molecule type" value="Genomic_DNA"/>
</dbReference>
<evidence type="ECO:0000313" key="2">
    <source>
        <dbReference type="EMBL" id="MCI64152.1"/>
    </source>
</evidence>
<protein>
    <submittedName>
        <fullName evidence="2">Uncharacterized protein</fullName>
    </submittedName>
</protein>
<evidence type="ECO:0000313" key="3">
    <source>
        <dbReference type="Proteomes" id="UP000265520"/>
    </source>
</evidence>
<dbReference type="AlphaFoldDB" id="A0A392TSW8"/>
<keyword evidence="3" id="KW-1185">Reference proteome</keyword>
<comment type="caution">
    <text evidence="2">The sequence shown here is derived from an EMBL/GenBank/DDBJ whole genome shotgun (WGS) entry which is preliminary data.</text>
</comment>
<name>A0A392TSW8_9FABA</name>
<accession>A0A392TSW8</accession>
<feature type="non-terminal residue" evidence="2">
    <location>
        <position position="55"/>
    </location>
</feature>